<feature type="transmembrane region" description="Helical" evidence="8">
    <location>
        <begin position="225"/>
        <end position="243"/>
    </location>
</feature>
<dbReference type="EMBL" id="AYYZ01000025">
    <property type="protein sequence ID" value="KRM52292.1"/>
    <property type="molecule type" value="Genomic_DNA"/>
</dbReference>
<evidence type="ECO:0000256" key="2">
    <source>
        <dbReference type="ARBA" id="ARBA00009142"/>
    </source>
</evidence>
<evidence type="ECO:0000256" key="7">
    <source>
        <dbReference type="ARBA" id="ARBA00023136"/>
    </source>
</evidence>
<feature type="transmembrane region" description="Helical" evidence="8">
    <location>
        <begin position="165"/>
        <end position="185"/>
    </location>
</feature>
<dbReference type="InterPro" id="IPR052017">
    <property type="entry name" value="TSUP"/>
</dbReference>
<dbReference type="STRING" id="1423820.FC64_GL000717"/>
<feature type="transmembrane region" description="Helical" evidence="8">
    <location>
        <begin position="72"/>
        <end position="90"/>
    </location>
</feature>
<evidence type="ECO:0000256" key="3">
    <source>
        <dbReference type="ARBA" id="ARBA00022448"/>
    </source>
</evidence>
<gene>
    <name evidence="9" type="ORF">FC64_GL000717</name>
</gene>
<keyword evidence="6 8" id="KW-1133">Transmembrane helix</keyword>
<comment type="subcellular location">
    <subcellularLocation>
        <location evidence="1 8">Cell membrane</location>
        <topology evidence="1 8">Multi-pass membrane protein</topology>
    </subcellularLocation>
</comment>
<comment type="similarity">
    <text evidence="2 8">Belongs to the 4-toluene sulfonate uptake permease (TSUP) (TC 2.A.102) family.</text>
</comment>
<keyword evidence="10" id="KW-1185">Reference proteome</keyword>
<evidence type="ECO:0000313" key="10">
    <source>
        <dbReference type="Proteomes" id="UP000051291"/>
    </source>
</evidence>
<keyword evidence="7 8" id="KW-0472">Membrane</keyword>
<evidence type="ECO:0000256" key="6">
    <source>
        <dbReference type="ARBA" id="ARBA00022989"/>
    </source>
</evidence>
<dbReference type="RefSeq" id="WP_057906645.1">
    <property type="nucleotide sequence ID" value="NZ_AYYZ01000025.1"/>
</dbReference>
<evidence type="ECO:0000256" key="5">
    <source>
        <dbReference type="ARBA" id="ARBA00022692"/>
    </source>
</evidence>
<dbReference type="Proteomes" id="UP000051291">
    <property type="component" value="Unassembled WGS sequence"/>
</dbReference>
<accession>A0A0R1ZH60</accession>
<dbReference type="InterPro" id="IPR002781">
    <property type="entry name" value="TM_pro_TauE-like"/>
</dbReference>
<name>A0A0R1ZH60_9LACO</name>
<keyword evidence="5 8" id="KW-0812">Transmembrane</keyword>
<dbReference type="GO" id="GO:0005886">
    <property type="term" value="C:plasma membrane"/>
    <property type="evidence" value="ECO:0007669"/>
    <property type="project" value="UniProtKB-SubCell"/>
</dbReference>
<dbReference type="PANTHER" id="PTHR30269">
    <property type="entry name" value="TRANSMEMBRANE PROTEIN YFCA"/>
    <property type="match status" value="1"/>
</dbReference>
<evidence type="ECO:0000256" key="1">
    <source>
        <dbReference type="ARBA" id="ARBA00004651"/>
    </source>
</evidence>
<dbReference type="AlphaFoldDB" id="A0A0R1ZH60"/>
<evidence type="ECO:0000256" key="8">
    <source>
        <dbReference type="RuleBase" id="RU363041"/>
    </source>
</evidence>
<evidence type="ECO:0000256" key="4">
    <source>
        <dbReference type="ARBA" id="ARBA00022475"/>
    </source>
</evidence>
<evidence type="ECO:0000313" key="9">
    <source>
        <dbReference type="EMBL" id="KRM52292.1"/>
    </source>
</evidence>
<feature type="transmembrane region" description="Helical" evidence="8">
    <location>
        <begin position="192"/>
        <end position="213"/>
    </location>
</feature>
<proteinExistence type="inferred from homology"/>
<feature type="transmembrane region" description="Helical" evidence="8">
    <location>
        <begin position="96"/>
        <end position="114"/>
    </location>
</feature>
<dbReference type="PATRIC" id="fig|1423820.4.peg.728"/>
<keyword evidence="4 8" id="KW-1003">Cell membrane</keyword>
<protein>
    <recommendedName>
        <fullName evidence="8">Probable membrane transporter protein</fullName>
    </recommendedName>
</protein>
<dbReference type="PANTHER" id="PTHR30269:SF37">
    <property type="entry name" value="MEMBRANE TRANSPORTER PROTEIN"/>
    <property type="match status" value="1"/>
</dbReference>
<organism evidence="9 10">
    <name type="scientific">Ligilactobacillus araffinosus DSM 20653</name>
    <dbReference type="NCBI Taxonomy" id="1423820"/>
    <lineage>
        <taxon>Bacteria</taxon>
        <taxon>Bacillati</taxon>
        <taxon>Bacillota</taxon>
        <taxon>Bacilli</taxon>
        <taxon>Lactobacillales</taxon>
        <taxon>Lactobacillaceae</taxon>
        <taxon>Ligilactobacillus</taxon>
    </lineage>
</organism>
<dbReference type="Pfam" id="PF01925">
    <property type="entry name" value="TauE"/>
    <property type="match status" value="1"/>
</dbReference>
<reference evidence="9 10" key="1">
    <citation type="journal article" date="2015" name="Genome Announc.">
        <title>Expanding the biotechnology potential of lactobacilli through comparative genomics of 213 strains and associated genera.</title>
        <authorList>
            <person name="Sun Z."/>
            <person name="Harris H.M."/>
            <person name="McCann A."/>
            <person name="Guo C."/>
            <person name="Argimon S."/>
            <person name="Zhang W."/>
            <person name="Yang X."/>
            <person name="Jeffery I.B."/>
            <person name="Cooney J.C."/>
            <person name="Kagawa T.F."/>
            <person name="Liu W."/>
            <person name="Song Y."/>
            <person name="Salvetti E."/>
            <person name="Wrobel A."/>
            <person name="Rasinkangas P."/>
            <person name="Parkhill J."/>
            <person name="Rea M.C."/>
            <person name="O'Sullivan O."/>
            <person name="Ritari J."/>
            <person name="Douillard F.P."/>
            <person name="Paul Ross R."/>
            <person name="Yang R."/>
            <person name="Briner A.E."/>
            <person name="Felis G.E."/>
            <person name="de Vos W.M."/>
            <person name="Barrangou R."/>
            <person name="Klaenhammer T.R."/>
            <person name="Caufield P.W."/>
            <person name="Cui Y."/>
            <person name="Zhang H."/>
            <person name="O'Toole P.W."/>
        </authorList>
    </citation>
    <scope>NUCLEOTIDE SEQUENCE [LARGE SCALE GENOMIC DNA]</scope>
    <source>
        <strain evidence="9 10">DSM 20653</strain>
    </source>
</reference>
<feature type="transmembrane region" description="Helical" evidence="8">
    <location>
        <begin position="126"/>
        <end position="145"/>
    </location>
</feature>
<feature type="transmembrane region" description="Helical" evidence="8">
    <location>
        <begin position="7"/>
        <end position="38"/>
    </location>
</feature>
<comment type="caution">
    <text evidence="9">The sequence shown here is derived from an EMBL/GenBank/DDBJ whole genome shotgun (WGS) entry which is preliminary data.</text>
</comment>
<keyword evidence="3" id="KW-0813">Transport</keyword>
<sequence length="244" mass="26815">MILSYLILAIIVFIAALVQSTSGFGFGIIFMAIMPLILPYKECNVLTLATVLCLQTYTVIKFHRHINYRMVIVPAIAALIFGSIGVHLMISMSGTAMNFVLGIFLWGLAFYLIFLASRVHLKKNPITGFFAGSFGGFMDGMFAIGGPPMVAYFDSVMNDPIEYQATLQLYFMITTVNVLFNNIICGNFTAKLVAPLSISIVCCLIGTTLGMHFTQKISMKLVRKLAYTVMLLAGAYHIIKGFIG</sequence>